<dbReference type="EMBL" id="VSSQ01022321">
    <property type="protein sequence ID" value="MPM68554.1"/>
    <property type="molecule type" value="Genomic_DNA"/>
</dbReference>
<evidence type="ECO:0000313" key="1">
    <source>
        <dbReference type="EMBL" id="MPM68554.1"/>
    </source>
</evidence>
<accession>A0A645C3L9</accession>
<name>A0A645C3L9_9ZZZZ</name>
<sequence>MVHTHHSRNVRAVNISIQEPNPGAFLCKRNSQVDGHSRFSYAAFTGCHSYNIMDGQSQQFTDLPI</sequence>
<comment type="caution">
    <text evidence="1">The sequence shown here is derived from an EMBL/GenBank/DDBJ whole genome shotgun (WGS) entry which is preliminary data.</text>
</comment>
<dbReference type="AlphaFoldDB" id="A0A645C3L9"/>
<organism evidence="1">
    <name type="scientific">bioreactor metagenome</name>
    <dbReference type="NCBI Taxonomy" id="1076179"/>
    <lineage>
        <taxon>unclassified sequences</taxon>
        <taxon>metagenomes</taxon>
        <taxon>ecological metagenomes</taxon>
    </lineage>
</organism>
<gene>
    <name evidence="1" type="ORF">SDC9_115487</name>
</gene>
<reference evidence="1" key="1">
    <citation type="submission" date="2019-08" db="EMBL/GenBank/DDBJ databases">
        <authorList>
            <person name="Kucharzyk K."/>
            <person name="Murdoch R.W."/>
            <person name="Higgins S."/>
            <person name="Loffler F."/>
        </authorList>
    </citation>
    <scope>NUCLEOTIDE SEQUENCE</scope>
</reference>
<protein>
    <submittedName>
        <fullName evidence="1">Uncharacterized protein</fullName>
    </submittedName>
</protein>
<proteinExistence type="predicted"/>